<dbReference type="PRINTS" id="PR00412">
    <property type="entry name" value="EPOXHYDRLASE"/>
</dbReference>
<dbReference type="InterPro" id="IPR000639">
    <property type="entry name" value="Epox_hydrolase-like"/>
</dbReference>
<dbReference type="SUPFAM" id="SSF53474">
    <property type="entry name" value="alpha/beta-Hydrolases"/>
    <property type="match status" value="1"/>
</dbReference>
<dbReference type="Gene3D" id="3.40.50.1820">
    <property type="entry name" value="alpha/beta hydrolase"/>
    <property type="match status" value="1"/>
</dbReference>
<feature type="domain" description="AB hydrolase-1" evidence="1">
    <location>
        <begin position="39"/>
        <end position="159"/>
    </location>
</feature>
<dbReference type="AlphaFoldDB" id="A0A0G3H5X3"/>
<dbReference type="Proteomes" id="UP000035199">
    <property type="component" value="Chromosome"/>
</dbReference>
<accession>A0A0G3H5X3</accession>
<dbReference type="GO" id="GO:0016787">
    <property type="term" value="F:hydrolase activity"/>
    <property type="evidence" value="ECO:0007669"/>
    <property type="project" value="UniProtKB-KW"/>
</dbReference>
<keyword evidence="2" id="KW-0808">Transferase</keyword>
<dbReference type="PATRIC" id="fig|571915.4.peg.3159"/>
<dbReference type="GO" id="GO:0016020">
    <property type="term" value="C:membrane"/>
    <property type="evidence" value="ECO:0007669"/>
    <property type="project" value="TreeGrafter"/>
</dbReference>
<dbReference type="Pfam" id="PF00561">
    <property type="entry name" value="Abhydrolase_1"/>
    <property type="match status" value="1"/>
</dbReference>
<reference evidence="3" key="2">
    <citation type="submission" date="2015-05" db="EMBL/GenBank/DDBJ databases">
        <title>Complete genome sequence of Corynebacterium mustelae DSM 45274, isolated from various tissues of a male ferret with lethal sepsis.</title>
        <authorList>
            <person name="Ruckert C."/>
            <person name="Albersmeier A."/>
            <person name="Winkler A."/>
            <person name="Tauch A."/>
        </authorList>
    </citation>
    <scope>NUCLEOTIDE SEQUENCE [LARGE SCALE GENOMIC DNA]</scope>
    <source>
        <strain evidence="3">DSM 45274</strain>
    </source>
</reference>
<dbReference type="PANTHER" id="PTHR43798:SF33">
    <property type="entry name" value="HYDROLASE, PUTATIVE (AFU_ORTHOLOGUE AFUA_2G14860)-RELATED"/>
    <property type="match status" value="1"/>
</dbReference>
<dbReference type="KEGG" id="cmv:CMUST_14700"/>
<keyword evidence="2" id="KW-0378">Hydrolase</keyword>
<keyword evidence="3" id="KW-1185">Reference proteome</keyword>
<protein>
    <submittedName>
        <fullName evidence="2">Putative hydrolase or acyltransferase of alpha/beta superfamily</fullName>
    </submittedName>
</protein>
<dbReference type="EMBL" id="CP011542">
    <property type="protein sequence ID" value="AKK07233.1"/>
    <property type="molecule type" value="Genomic_DNA"/>
</dbReference>
<dbReference type="STRING" id="571915.CMUST_14700"/>
<reference evidence="2 3" key="1">
    <citation type="journal article" date="2015" name="Genome Announc.">
        <title>Complete Genome Sequence of the Type Strain Corynebacterium mustelae DSM 45274, Isolated from Various Tissues of a Male Ferret with Lethal Sepsis.</title>
        <authorList>
            <person name="Ruckert C."/>
            <person name="Eimer J."/>
            <person name="Winkler A."/>
            <person name="Tauch A."/>
        </authorList>
    </citation>
    <scope>NUCLEOTIDE SEQUENCE [LARGE SCALE GENOMIC DNA]</scope>
    <source>
        <strain evidence="2 3">DSM 45274</strain>
    </source>
</reference>
<evidence type="ECO:0000313" key="3">
    <source>
        <dbReference type="Proteomes" id="UP000035199"/>
    </source>
</evidence>
<proteinExistence type="predicted"/>
<organism evidence="2 3">
    <name type="scientific">Corynebacterium mustelae</name>
    <dbReference type="NCBI Taxonomy" id="571915"/>
    <lineage>
        <taxon>Bacteria</taxon>
        <taxon>Bacillati</taxon>
        <taxon>Actinomycetota</taxon>
        <taxon>Actinomycetes</taxon>
        <taxon>Mycobacteriales</taxon>
        <taxon>Corynebacteriaceae</taxon>
        <taxon>Corynebacterium</taxon>
    </lineage>
</organism>
<keyword evidence="2" id="KW-0012">Acyltransferase</keyword>
<evidence type="ECO:0000313" key="2">
    <source>
        <dbReference type="EMBL" id="AKK07233.1"/>
    </source>
</evidence>
<dbReference type="InterPro" id="IPR029058">
    <property type="entry name" value="AB_hydrolase_fold"/>
</dbReference>
<dbReference type="InterPro" id="IPR050266">
    <property type="entry name" value="AB_hydrolase_sf"/>
</dbReference>
<gene>
    <name evidence="2" type="ORF">CMUST_14700</name>
</gene>
<dbReference type="OrthoDB" id="2987348at2"/>
<dbReference type="InterPro" id="IPR000073">
    <property type="entry name" value="AB_hydrolase_1"/>
</dbReference>
<name>A0A0G3H5X3_9CORY</name>
<evidence type="ECO:0000259" key="1">
    <source>
        <dbReference type="Pfam" id="PF00561"/>
    </source>
</evidence>
<dbReference type="GO" id="GO:0016746">
    <property type="term" value="F:acyltransferase activity"/>
    <property type="evidence" value="ECO:0007669"/>
    <property type="project" value="UniProtKB-KW"/>
</dbReference>
<dbReference type="PANTHER" id="PTHR43798">
    <property type="entry name" value="MONOACYLGLYCEROL LIPASE"/>
    <property type="match status" value="1"/>
</dbReference>
<sequence>MKNLSPNVVALEGEFHHHNVHTRGIRLHAATAGDPSNPAIVLLHDAVSCWTDFKDVLPLLGKMGFHAIAIDFRGFGMSDKPPTGYDLRHFTGDIAGAIRTLGHESAHLVGMGTGATIAWTMATSHPNHVASITTCGAIHPTDMRRIVLRKPWLFSNLITNSLLFRLPTSVIRRLCASHSRFIRRDLRNNTGLEFQQTPQFTQSIRLRETALAITNTRNAMIRSFRLMLRQPPMKWLGEKIHVPVHMLVDDSLQSAALITAARHRCLLGIRLTQIPKTRLQPHLENPQAFTSFVGTFVKEIEQH</sequence>